<accession>A0ABX5WTN9</accession>
<dbReference type="EMBL" id="CP041614">
    <property type="protein sequence ID" value="QDO82455.1"/>
    <property type="molecule type" value="Genomic_DNA"/>
</dbReference>
<gene>
    <name evidence="1" type="ORF">FM037_03355</name>
</gene>
<evidence type="ECO:0000313" key="1">
    <source>
        <dbReference type="EMBL" id="QDO82455.1"/>
    </source>
</evidence>
<keyword evidence="2" id="KW-1185">Reference proteome</keyword>
<evidence type="ECO:0000313" key="2">
    <source>
        <dbReference type="Proteomes" id="UP000315947"/>
    </source>
</evidence>
<dbReference type="Proteomes" id="UP000315947">
    <property type="component" value="Chromosome"/>
</dbReference>
<evidence type="ECO:0008006" key="3">
    <source>
        <dbReference type="Google" id="ProtNLM"/>
    </source>
</evidence>
<organism evidence="1 2">
    <name type="scientific">Shewanella psychropiezotolerans</name>
    <dbReference type="NCBI Taxonomy" id="2593655"/>
    <lineage>
        <taxon>Bacteria</taxon>
        <taxon>Pseudomonadati</taxon>
        <taxon>Pseudomonadota</taxon>
        <taxon>Gammaproteobacteria</taxon>
        <taxon>Alteromonadales</taxon>
        <taxon>Shewanellaceae</taxon>
        <taxon>Shewanella</taxon>
    </lineage>
</organism>
<proteinExistence type="predicted"/>
<name>A0ABX5WTN9_9GAMM</name>
<reference evidence="1 2" key="1">
    <citation type="submission" date="2019-07" db="EMBL/GenBank/DDBJ databases">
        <title>Shewanella sp. YLB-06 whole genomic sequence.</title>
        <authorList>
            <person name="Yu L."/>
        </authorList>
    </citation>
    <scope>NUCLEOTIDE SEQUENCE [LARGE SCALE GENOMIC DNA]</scope>
    <source>
        <strain evidence="1 2">YLB-06</strain>
    </source>
</reference>
<protein>
    <recommendedName>
        <fullName evidence="3">Alpha/beta hydrolase</fullName>
    </recommendedName>
</protein>
<dbReference type="RefSeq" id="WP_144044844.1">
    <property type="nucleotide sequence ID" value="NZ_CP041614.1"/>
</dbReference>
<sequence length="376" mass="42024">MFRIGILRINRIDTNAYYLVDIYYKAMKTIKKIIAFNLSIILLSACGDAGAAPLKEPEIDYDFTTDKESIISQRQNILNSFNLSIGDDSFSLLYGKTTLSKDEVEAFYLLKIKSNAGKEIDMLIPILDNMEGSQSCILHIQTERKLFSCSADKRSKNEGLILIQSTLNGNDVRLEFSEYVNFMGSTSFEVLESTDNSITLKTVNVFPEFDESSDLGFSSYLKLEQLVNSLDPALKMTLVFDSIIDGSSDDDINMYTGLLIRERRMNTIVSTNGSVFSGGTDLFSAGIERVVNSKNSDIEISLHKQVGVHSWAGDGKVALEIPFSNESHHKQGSYFNKMLGEKGIPFYLFTLNAAPTEGEHWMTREELSQFGLAEVN</sequence>